<dbReference type="InterPro" id="IPR004625">
    <property type="entry name" value="PyrdxlKinase"/>
</dbReference>
<dbReference type="AlphaFoldDB" id="A0A2P9D8Z6"/>
<dbReference type="PANTHER" id="PTHR10534:SF2">
    <property type="entry name" value="PYRIDOXAL KINASE"/>
    <property type="match status" value="1"/>
</dbReference>
<dbReference type="VEuPathDB" id="PlasmoDB:PRG01_0615700"/>
<dbReference type="Pfam" id="PF08543">
    <property type="entry name" value="Phos_pyr_kin"/>
    <property type="match status" value="1"/>
</dbReference>
<dbReference type="Gene3D" id="3.40.1190.20">
    <property type="match status" value="2"/>
</dbReference>
<organism evidence="8 9">
    <name type="scientific">Plasmodium reichenowi</name>
    <dbReference type="NCBI Taxonomy" id="5854"/>
    <lineage>
        <taxon>Eukaryota</taxon>
        <taxon>Sar</taxon>
        <taxon>Alveolata</taxon>
        <taxon>Apicomplexa</taxon>
        <taxon>Aconoidasida</taxon>
        <taxon>Haemosporida</taxon>
        <taxon>Plasmodiidae</taxon>
        <taxon>Plasmodium</taxon>
        <taxon>Plasmodium (Laverania)</taxon>
    </lineage>
</organism>
<accession>A0A2P9D8Z6</accession>
<evidence type="ECO:0000259" key="7">
    <source>
        <dbReference type="Pfam" id="PF08543"/>
    </source>
</evidence>
<evidence type="ECO:0000313" key="9">
    <source>
        <dbReference type="Proteomes" id="UP000240500"/>
    </source>
</evidence>
<keyword evidence="6" id="KW-0067">ATP-binding</keyword>
<dbReference type="GO" id="GO:0008478">
    <property type="term" value="F:pyridoxal kinase activity"/>
    <property type="evidence" value="ECO:0007669"/>
    <property type="project" value="UniProtKB-EC"/>
</dbReference>
<dbReference type="FunFam" id="3.40.1190.20:FF:000063">
    <property type="entry name" value="Pyridoxal kinase"/>
    <property type="match status" value="1"/>
</dbReference>
<comment type="similarity">
    <text evidence="1">Belongs to the pyridoxine kinase family.</text>
</comment>
<dbReference type="SUPFAM" id="SSF53613">
    <property type="entry name" value="Ribokinase-like"/>
    <property type="match status" value="2"/>
</dbReference>
<gene>
    <name evidence="8" type="ORF">PRG01_0615700</name>
</gene>
<dbReference type="InterPro" id="IPR029056">
    <property type="entry name" value="Ribokinase-like"/>
</dbReference>
<dbReference type="FunFam" id="3.40.1190.20:FF:000087">
    <property type="entry name" value="Pyridoxal kinase"/>
    <property type="match status" value="1"/>
</dbReference>
<feature type="domain" description="Pyridoxamine kinase/Phosphomethylpyrimidine kinase" evidence="7">
    <location>
        <begin position="308"/>
        <end position="460"/>
    </location>
</feature>
<evidence type="ECO:0000256" key="5">
    <source>
        <dbReference type="ARBA" id="ARBA00022777"/>
    </source>
</evidence>
<keyword evidence="3" id="KW-0808">Transferase</keyword>
<dbReference type="Proteomes" id="UP000240500">
    <property type="component" value="Chromosome 6"/>
</dbReference>
<dbReference type="EMBL" id="LT969569">
    <property type="protein sequence ID" value="SOV77504.1"/>
    <property type="molecule type" value="Genomic_DNA"/>
</dbReference>
<evidence type="ECO:0000256" key="2">
    <source>
        <dbReference type="ARBA" id="ARBA00012104"/>
    </source>
</evidence>
<evidence type="ECO:0000313" key="8">
    <source>
        <dbReference type="EMBL" id="SOV77504.1"/>
    </source>
</evidence>
<dbReference type="OrthoDB" id="3689at2759"/>
<dbReference type="PANTHER" id="PTHR10534">
    <property type="entry name" value="PYRIDOXAL KINASE"/>
    <property type="match status" value="1"/>
</dbReference>
<dbReference type="EC" id="2.7.1.35" evidence="2"/>
<reference evidence="8 9" key="1">
    <citation type="submission" date="2016-09" db="EMBL/GenBank/DDBJ databases">
        <authorList>
            <consortium name="Pathogen Informatics"/>
        </authorList>
    </citation>
    <scope>NUCLEOTIDE SEQUENCE [LARGE SCALE GENOMIC DNA]</scope>
</reference>
<sequence length="493" mass="56393">MKKENIISIQSQVFDGFCGNNIAAFVFRRRGHIPKILNTVQYYSKFKHSGVELNSQEVDIILSEYNKDQEFMNDSNIYFLTGYIKNAECVDMVTKNILELRRKRKIHRGKSNDNGNMNGNMNGYMNGHTNGHMNGHTNGHVNGHTNDHMNGHTNGHVNDHTNGHMNDHTNGHVNDHTNGHMNGHTNVHMNGHTNVHMNGHTNGHMNGHTNDHMNGHTNDHMNGHTNDHMNGHTNSHTHGLTNGHMDEPNGEHPYRLINSNEHKSSHQVIPRGKQINEKGMLKNNILKISQGRKKDEELYFIENIINLNFLWVCDPVMGDNGRLYVDERVVESYKKAIEYVDIITPNQYETELLCGIKINEEKDVIKCLNVLLHKGVKIVIITSVNYNFDKDHLFLYLSFFNNKNKIVYFKYKILKIHFNCFGSGDLFSCLLLSFIVKQKGNILHIISKVLNIVQNVIKNSLTGLELNIIENQDIIASDGLINDILIKEEPVFF</sequence>
<dbReference type="InterPro" id="IPR013749">
    <property type="entry name" value="PM/HMP-P_kinase-1"/>
</dbReference>
<dbReference type="VEuPathDB" id="PlasmoDB:PRCDC_0614700"/>
<keyword evidence="4" id="KW-0547">Nucleotide-binding</keyword>
<dbReference type="GO" id="GO:0005829">
    <property type="term" value="C:cytosol"/>
    <property type="evidence" value="ECO:0007669"/>
    <property type="project" value="TreeGrafter"/>
</dbReference>
<evidence type="ECO:0000256" key="6">
    <source>
        <dbReference type="ARBA" id="ARBA00022840"/>
    </source>
</evidence>
<evidence type="ECO:0000256" key="4">
    <source>
        <dbReference type="ARBA" id="ARBA00022741"/>
    </source>
</evidence>
<proteinExistence type="inferred from homology"/>
<dbReference type="GO" id="GO:0009443">
    <property type="term" value="P:pyridoxal 5'-phosphate salvage"/>
    <property type="evidence" value="ECO:0007669"/>
    <property type="project" value="InterPro"/>
</dbReference>
<name>A0A2P9D8Z6_PLARE</name>
<keyword evidence="5 8" id="KW-0418">Kinase</keyword>
<dbReference type="GO" id="GO:0005524">
    <property type="term" value="F:ATP binding"/>
    <property type="evidence" value="ECO:0007669"/>
    <property type="project" value="UniProtKB-KW"/>
</dbReference>
<evidence type="ECO:0000256" key="1">
    <source>
        <dbReference type="ARBA" id="ARBA00008805"/>
    </source>
</evidence>
<protein>
    <recommendedName>
        <fullName evidence="2">pyridoxal kinase</fullName>
        <ecNumber evidence="2">2.7.1.35</ecNumber>
    </recommendedName>
</protein>
<evidence type="ECO:0000256" key="3">
    <source>
        <dbReference type="ARBA" id="ARBA00022679"/>
    </source>
</evidence>